<protein>
    <submittedName>
        <fullName evidence="5">T9SS type A sorting domain-containing protein</fullName>
    </submittedName>
</protein>
<evidence type="ECO:0000313" key="6">
    <source>
        <dbReference type="Proteomes" id="UP001284033"/>
    </source>
</evidence>
<dbReference type="NCBIfam" id="TIGR04183">
    <property type="entry name" value="Por_Secre_tail"/>
    <property type="match status" value="1"/>
</dbReference>
<evidence type="ECO:0000313" key="5">
    <source>
        <dbReference type="EMBL" id="MDY3513327.1"/>
    </source>
</evidence>
<organism evidence="5 6">
    <name type="scientific">Riemerella anatipestifer</name>
    <name type="common">Moraxella anatipestifer</name>
    <dbReference type="NCBI Taxonomy" id="34085"/>
    <lineage>
        <taxon>Bacteria</taxon>
        <taxon>Pseudomonadati</taxon>
        <taxon>Bacteroidota</taxon>
        <taxon>Flavobacteriia</taxon>
        <taxon>Flavobacteriales</taxon>
        <taxon>Weeksellaceae</taxon>
        <taxon>Riemerella</taxon>
    </lineage>
</organism>
<dbReference type="Pfam" id="PF18962">
    <property type="entry name" value="Por_Secre_tail"/>
    <property type="match status" value="1"/>
</dbReference>
<keyword evidence="1 2" id="KW-0732">Signal</keyword>
<feature type="chain" id="PRO_5042876346" evidence="2">
    <location>
        <begin position="19"/>
        <end position="649"/>
    </location>
</feature>
<feature type="domain" description="Secretion system C-terminal sorting" evidence="3">
    <location>
        <begin position="574"/>
        <end position="648"/>
    </location>
</feature>
<dbReference type="InterPro" id="IPR026444">
    <property type="entry name" value="Secre_tail"/>
</dbReference>
<dbReference type="RefSeq" id="WP_264314753.1">
    <property type="nucleotide sequence ID" value="NZ_CP168322.1"/>
</dbReference>
<feature type="domain" description="DUF8202" evidence="4">
    <location>
        <begin position="197"/>
        <end position="371"/>
    </location>
</feature>
<reference evidence="5" key="1">
    <citation type="submission" date="2023-01" db="EMBL/GenBank/DDBJ databases">
        <title>Genome-based studies on antimicrobial resistance profiles of Riemerella anatipestifer in China, 1994 to 2021.</title>
        <authorList>
            <person name="Yang Z."/>
            <person name="Zhu D."/>
        </authorList>
    </citation>
    <scope>NUCLEOTIDE SEQUENCE</scope>
    <source>
        <strain evidence="5">RCAD1218</strain>
    </source>
</reference>
<proteinExistence type="predicted"/>
<dbReference type="EMBL" id="JAQZHK010000007">
    <property type="protein sequence ID" value="MDY3513327.1"/>
    <property type="molecule type" value="Genomic_DNA"/>
</dbReference>
<feature type="signal peptide" evidence="2">
    <location>
        <begin position="1"/>
        <end position="18"/>
    </location>
</feature>
<gene>
    <name evidence="5" type="ORF">PG303_08880</name>
</gene>
<name>A0AAP6LNA3_RIEAN</name>
<dbReference type="Pfam" id="PF26628">
    <property type="entry name" value="DUF8202"/>
    <property type="match status" value="1"/>
</dbReference>
<comment type="caution">
    <text evidence="5">The sequence shown here is derived from an EMBL/GenBank/DDBJ whole genome shotgun (WGS) entry which is preliminary data.</text>
</comment>
<dbReference type="AlphaFoldDB" id="A0AAP6LNA3"/>
<dbReference type="Proteomes" id="UP001284033">
    <property type="component" value="Unassembled WGS sequence"/>
</dbReference>
<sequence length="649" mass="74008">MKSILLALGLGCFSLSFGQEVYPAGVEQPLLWLKTKTTQDELLLEEVKTGKVWAKQPKHQAENINWNLSSAYSGFVQSGFDLTKQQAEAVSLFIVYHQKSSESEEFLWHLSEKQTPKITATNQRLADLGLKKYRAYPSSQAEAKVKIHYYQHYKPLEEEGQMYHWVLGKGVAGLPAVGFSGDIAEVIFYDRVLSLVEMQQVASYLAVKYGVSLNQLEYKNYYNSQGKVIWDYKEHQNFNQNITALGRDDKGNLLQPKSQNSNSEKLVAMALQPLEPSEIPNDYFVFWSDNGGGLRFKKQAEGQPNGIGRKWRLDYTATKEAKLHTQFSLQNLENETQEESKEQYQPKYYWLVVDKEGQGNFNPEHSAYVKLGEVNHSQQVVFSQWEQYQKPSVVYTIWEAPEMFAHLGLDLGKCGQPYSGGVEFNMVGGKAPYRIQLKAKEANAWQEQWTEQDATTRRKLHLSSGAYQYLVTDAQNRQYQQEFYLSDGDMPMPKLNEEYLLGEPLVLSPEKDLPKGDYRYEWYLDGALIATNPTLLVNKAGDYELRLQNVQGCRSASKFRVTSKQGDLETKVVLFPNPSTDGTFKVLASFPKQTSGRLEIYTMAGQLVSTDYFYNLSQYEYRGTILSSGVYLIQVKTSLGQTTHKLMVK</sequence>
<dbReference type="InterPro" id="IPR058515">
    <property type="entry name" value="DUF8202"/>
</dbReference>
<evidence type="ECO:0000256" key="2">
    <source>
        <dbReference type="SAM" id="SignalP"/>
    </source>
</evidence>
<evidence type="ECO:0000256" key="1">
    <source>
        <dbReference type="ARBA" id="ARBA00022729"/>
    </source>
</evidence>
<evidence type="ECO:0000259" key="4">
    <source>
        <dbReference type="Pfam" id="PF26628"/>
    </source>
</evidence>
<accession>A0AAP6LNA3</accession>
<evidence type="ECO:0000259" key="3">
    <source>
        <dbReference type="Pfam" id="PF18962"/>
    </source>
</evidence>